<reference evidence="2 3" key="1">
    <citation type="submission" date="2018-10" db="EMBL/GenBank/DDBJ databases">
        <title>Draft genome sequence of Bacillus salarius IM0101, isolated from a hypersaline soil in Inner Mongolia, China.</title>
        <authorList>
            <person name="Yamprayoonswat W."/>
            <person name="Boonvisut S."/>
            <person name="Jumpathong W."/>
            <person name="Sittihan S."/>
            <person name="Ruangsuj P."/>
            <person name="Wanthongcharoen S."/>
            <person name="Thongpramul N."/>
            <person name="Pimmason S."/>
            <person name="Yu B."/>
            <person name="Yasawong M."/>
        </authorList>
    </citation>
    <scope>NUCLEOTIDE SEQUENCE [LARGE SCALE GENOMIC DNA]</scope>
    <source>
        <strain evidence="2 3">IM0101</strain>
    </source>
</reference>
<dbReference type="EMBL" id="RBVX01000006">
    <property type="protein sequence ID" value="RSL33843.1"/>
    <property type="molecule type" value="Genomic_DNA"/>
</dbReference>
<gene>
    <name evidence="2" type="ORF">D7Z54_09135</name>
</gene>
<evidence type="ECO:0000256" key="1">
    <source>
        <dbReference type="SAM" id="MobiDB-lite"/>
    </source>
</evidence>
<comment type="caution">
    <text evidence="2">The sequence shown here is derived from an EMBL/GenBank/DDBJ whole genome shotgun (WGS) entry which is preliminary data.</text>
</comment>
<evidence type="ECO:0000313" key="3">
    <source>
        <dbReference type="Proteomes" id="UP000275076"/>
    </source>
</evidence>
<protein>
    <submittedName>
        <fullName evidence="2">Uncharacterized protein</fullName>
    </submittedName>
</protein>
<feature type="region of interest" description="Disordered" evidence="1">
    <location>
        <begin position="43"/>
        <end position="67"/>
    </location>
</feature>
<dbReference type="Proteomes" id="UP000275076">
    <property type="component" value="Unassembled WGS sequence"/>
</dbReference>
<evidence type="ECO:0000313" key="2">
    <source>
        <dbReference type="EMBL" id="RSL33843.1"/>
    </source>
</evidence>
<organism evidence="2 3">
    <name type="scientific">Salibacterium salarium</name>
    <dbReference type="NCBI Taxonomy" id="284579"/>
    <lineage>
        <taxon>Bacteria</taxon>
        <taxon>Bacillati</taxon>
        <taxon>Bacillota</taxon>
        <taxon>Bacilli</taxon>
        <taxon>Bacillales</taxon>
        <taxon>Bacillaceae</taxon>
    </lineage>
</organism>
<feature type="compositionally biased region" description="Basic and acidic residues" evidence="1">
    <location>
        <begin position="43"/>
        <end position="61"/>
    </location>
</feature>
<dbReference type="AlphaFoldDB" id="A0A3R9Q547"/>
<keyword evidence="3" id="KW-1185">Reference proteome</keyword>
<proteinExistence type="predicted"/>
<dbReference type="RefSeq" id="WP_125555524.1">
    <property type="nucleotide sequence ID" value="NZ_RBVX01000006.1"/>
</dbReference>
<accession>A0A3R9Q547</accession>
<sequence length="96" mass="11650">MNKLKVLFRDAEGNIVEEYVLPEEKIDIDKEKKLQRELEFFKTNKTRTPDRGEEANEEEKHKTRMKQLQKKLNNIKESNKSIKEKYIERQNTKRTI</sequence>
<name>A0A3R9Q547_9BACI</name>